<reference evidence="1 2" key="1">
    <citation type="submission" date="2021-06" db="EMBL/GenBank/DDBJ databases">
        <authorList>
            <person name="Palmer J.M."/>
        </authorList>
    </citation>
    <scope>NUCLEOTIDE SEQUENCE [LARGE SCALE GENOMIC DNA]</scope>
    <source>
        <strain evidence="1 2">CL_MEX2019</strain>
        <tissue evidence="1">Muscle</tissue>
    </source>
</reference>
<evidence type="ECO:0000313" key="2">
    <source>
        <dbReference type="Proteomes" id="UP001352852"/>
    </source>
</evidence>
<gene>
    <name evidence="1" type="ORF">CHARACLAT_005751</name>
</gene>
<dbReference type="Proteomes" id="UP001352852">
    <property type="component" value="Unassembled WGS sequence"/>
</dbReference>
<accession>A0ABU7DED2</accession>
<name>A0ABU7DED2_9TELE</name>
<sequence length="177" mass="19269">MFCASQRQPQFATPLRTGGRLLPVKSSSGNPLWLWFFFLLAVSIPVPRQPTVVSLVLMVNTSLNLPLSKDRSGSARSDYKITHRFTCPACPPSNAFHCSEESARTGRWPFSLSLHGLLTSPQNHHLHPQNGCKNVDTLASPGVDGVVPGQLSALVVRAEPRGKEGIGWHSKHAGQDI</sequence>
<dbReference type="EMBL" id="JAHUTJ010024878">
    <property type="protein sequence ID" value="MED6273379.1"/>
    <property type="molecule type" value="Genomic_DNA"/>
</dbReference>
<keyword evidence="2" id="KW-1185">Reference proteome</keyword>
<proteinExistence type="predicted"/>
<comment type="caution">
    <text evidence="1">The sequence shown here is derived from an EMBL/GenBank/DDBJ whole genome shotgun (WGS) entry which is preliminary data.</text>
</comment>
<organism evidence="1 2">
    <name type="scientific">Characodon lateralis</name>
    <dbReference type="NCBI Taxonomy" id="208331"/>
    <lineage>
        <taxon>Eukaryota</taxon>
        <taxon>Metazoa</taxon>
        <taxon>Chordata</taxon>
        <taxon>Craniata</taxon>
        <taxon>Vertebrata</taxon>
        <taxon>Euteleostomi</taxon>
        <taxon>Actinopterygii</taxon>
        <taxon>Neopterygii</taxon>
        <taxon>Teleostei</taxon>
        <taxon>Neoteleostei</taxon>
        <taxon>Acanthomorphata</taxon>
        <taxon>Ovalentaria</taxon>
        <taxon>Atherinomorphae</taxon>
        <taxon>Cyprinodontiformes</taxon>
        <taxon>Goodeidae</taxon>
        <taxon>Characodon</taxon>
    </lineage>
</organism>
<protein>
    <submittedName>
        <fullName evidence="1">Uncharacterized protein</fullName>
    </submittedName>
</protein>
<evidence type="ECO:0000313" key="1">
    <source>
        <dbReference type="EMBL" id="MED6273379.1"/>
    </source>
</evidence>